<proteinExistence type="inferred from homology"/>
<dbReference type="PROSITE" id="PS50143">
    <property type="entry name" value="BIR_REPEAT_2"/>
    <property type="match status" value="1"/>
</dbReference>
<evidence type="ECO:0000256" key="4">
    <source>
        <dbReference type="ARBA" id="ARBA00022833"/>
    </source>
</evidence>
<evidence type="ECO:0000256" key="2">
    <source>
        <dbReference type="ARBA" id="ARBA00022723"/>
    </source>
</evidence>
<feature type="domain" description="RING-type" evidence="6">
    <location>
        <begin position="173"/>
        <end position="207"/>
    </location>
</feature>
<evidence type="ECO:0000313" key="8">
    <source>
        <dbReference type="Proteomes" id="UP001164746"/>
    </source>
</evidence>
<dbReference type="PROSITE" id="PS50089">
    <property type="entry name" value="ZF_RING_2"/>
    <property type="match status" value="1"/>
</dbReference>
<keyword evidence="8" id="KW-1185">Reference proteome</keyword>
<reference evidence="7" key="1">
    <citation type="submission" date="2022-11" db="EMBL/GenBank/DDBJ databases">
        <title>Centuries of genome instability and evolution in soft-shell clam transmissible cancer (bioRxiv).</title>
        <authorList>
            <person name="Hart S.F.M."/>
            <person name="Yonemitsu M.A."/>
            <person name="Giersch R.M."/>
            <person name="Beal B.F."/>
            <person name="Arriagada G."/>
            <person name="Davis B.W."/>
            <person name="Ostrander E.A."/>
            <person name="Goff S.P."/>
            <person name="Metzger M.J."/>
        </authorList>
    </citation>
    <scope>NUCLEOTIDE SEQUENCE</scope>
    <source>
        <strain evidence="7">MELC-2E11</strain>
        <tissue evidence="7">Siphon/mantle</tissue>
    </source>
</reference>
<dbReference type="PROSITE" id="PS00518">
    <property type="entry name" value="ZF_RING_1"/>
    <property type="match status" value="1"/>
</dbReference>
<evidence type="ECO:0000259" key="6">
    <source>
        <dbReference type="PROSITE" id="PS50089"/>
    </source>
</evidence>
<dbReference type="InterPro" id="IPR050784">
    <property type="entry name" value="IAP"/>
</dbReference>
<evidence type="ECO:0000256" key="3">
    <source>
        <dbReference type="ARBA" id="ARBA00022771"/>
    </source>
</evidence>
<name>A0ABY7EDJ9_MYAAR</name>
<keyword evidence="2" id="KW-0479">Metal-binding</keyword>
<accession>A0ABY7EDJ9</accession>
<keyword evidence="4" id="KW-0862">Zinc</keyword>
<evidence type="ECO:0000256" key="1">
    <source>
        <dbReference type="ARBA" id="ARBA00006672"/>
    </source>
</evidence>
<dbReference type="InterPro" id="IPR001370">
    <property type="entry name" value="BIR_rpt"/>
</dbReference>
<keyword evidence="3 5" id="KW-0863">Zinc-finger</keyword>
<dbReference type="PANTHER" id="PTHR10044">
    <property type="entry name" value="INHIBITOR OF APOPTOSIS"/>
    <property type="match status" value="1"/>
</dbReference>
<gene>
    <name evidence="7" type="ORF">MAR_018063</name>
</gene>
<dbReference type="Pfam" id="PF00653">
    <property type="entry name" value="BIR"/>
    <property type="match status" value="1"/>
</dbReference>
<dbReference type="InterPro" id="IPR017907">
    <property type="entry name" value="Znf_RING_CS"/>
</dbReference>
<dbReference type="SMART" id="SM00238">
    <property type="entry name" value="BIR"/>
    <property type="match status" value="1"/>
</dbReference>
<comment type="similarity">
    <text evidence="1">Belongs to the IAP family.</text>
</comment>
<dbReference type="PANTHER" id="PTHR10044:SF180">
    <property type="match status" value="1"/>
</dbReference>
<evidence type="ECO:0000313" key="7">
    <source>
        <dbReference type="EMBL" id="WAR08105.1"/>
    </source>
</evidence>
<dbReference type="Gene3D" id="1.10.1170.10">
    <property type="entry name" value="Inhibitor Of Apoptosis Protein (2mihbC-IAP-1), Chain A"/>
    <property type="match status" value="1"/>
</dbReference>
<dbReference type="Gene3D" id="3.30.40.10">
    <property type="entry name" value="Zinc/RING finger domain, C3HC4 (zinc finger)"/>
    <property type="match status" value="1"/>
</dbReference>
<dbReference type="SUPFAM" id="SSF57924">
    <property type="entry name" value="Inhibitor of apoptosis (IAP) repeat"/>
    <property type="match status" value="1"/>
</dbReference>
<dbReference type="InterPro" id="IPR013083">
    <property type="entry name" value="Znf_RING/FYVE/PHD"/>
</dbReference>
<protein>
    <submittedName>
        <fullName evidence="7">BIR7B-like protein</fullName>
    </submittedName>
</protein>
<dbReference type="InterPro" id="IPR001841">
    <property type="entry name" value="Znf_RING"/>
</dbReference>
<dbReference type="Proteomes" id="UP001164746">
    <property type="component" value="Chromosome 6"/>
</dbReference>
<dbReference type="EMBL" id="CP111017">
    <property type="protein sequence ID" value="WAR08105.1"/>
    <property type="molecule type" value="Genomic_DNA"/>
</dbReference>
<sequence>MQATDSTEDDEYIHPDRHVQQASENGIGMYLDNDEGGAFGFPLDQHLPDEEDAFGGTIHDPSSRVDRVVGHADAVRCFQCGFRLRNWQAGDDPHAIHRQYSRQCDFLRERHGAAHATQEMREVNLHSPRVGSSQSLNNLRIDHLEAILQEWRTPLCREALQAENRRLRQICMCQRCKRKPLEIMLFPCHHRLCNACVGRSTHCPICNAHIWDRLRVFM</sequence>
<organism evidence="7 8">
    <name type="scientific">Mya arenaria</name>
    <name type="common">Soft-shell clam</name>
    <dbReference type="NCBI Taxonomy" id="6604"/>
    <lineage>
        <taxon>Eukaryota</taxon>
        <taxon>Metazoa</taxon>
        <taxon>Spiralia</taxon>
        <taxon>Lophotrochozoa</taxon>
        <taxon>Mollusca</taxon>
        <taxon>Bivalvia</taxon>
        <taxon>Autobranchia</taxon>
        <taxon>Heteroconchia</taxon>
        <taxon>Euheterodonta</taxon>
        <taxon>Imparidentia</taxon>
        <taxon>Neoheterodontei</taxon>
        <taxon>Myida</taxon>
        <taxon>Myoidea</taxon>
        <taxon>Myidae</taxon>
        <taxon>Mya</taxon>
    </lineage>
</organism>
<evidence type="ECO:0000256" key="5">
    <source>
        <dbReference type="PROSITE-ProRule" id="PRU00175"/>
    </source>
</evidence>